<feature type="disulfide bond" evidence="8">
    <location>
        <begin position="615"/>
        <end position="644"/>
    </location>
</feature>
<dbReference type="InterPro" id="IPR050749">
    <property type="entry name" value="Glycosyl_Hydrolase_47"/>
</dbReference>
<keyword evidence="7" id="KW-0106">Calcium</keyword>
<keyword evidence="5 8" id="KW-1015">Disulfide bond</keyword>
<dbReference type="EMBL" id="MU006224">
    <property type="protein sequence ID" value="KAF2827503.1"/>
    <property type="molecule type" value="Genomic_DNA"/>
</dbReference>
<gene>
    <name evidence="11" type="ORF">CC86DRAFT_212089</name>
</gene>
<name>A0A6A7A2Z7_9PLEO</name>
<feature type="binding site" evidence="7">
    <location>
        <position position="931"/>
    </location>
    <ligand>
        <name>Ca(2+)</name>
        <dbReference type="ChEBI" id="CHEBI:29108"/>
    </ligand>
</feature>
<dbReference type="GO" id="GO:0004571">
    <property type="term" value="F:mannosyl-oligosaccharide 1,2-alpha-mannosidase activity"/>
    <property type="evidence" value="ECO:0007669"/>
    <property type="project" value="InterPro"/>
</dbReference>
<feature type="active site" evidence="6">
    <location>
        <position position="539"/>
    </location>
</feature>
<dbReference type="GO" id="GO:0005783">
    <property type="term" value="C:endoplasmic reticulum"/>
    <property type="evidence" value="ECO:0007669"/>
    <property type="project" value="TreeGrafter"/>
</dbReference>
<dbReference type="Pfam" id="PF01532">
    <property type="entry name" value="Glyco_hydro_47"/>
    <property type="match status" value="1"/>
</dbReference>
<evidence type="ECO:0000256" key="1">
    <source>
        <dbReference type="ARBA" id="ARBA00001913"/>
    </source>
</evidence>
<evidence type="ECO:0000256" key="5">
    <source>
        <dbReference type="ARBA" id="ARBA00023157"/>
    </source>
</evidence>
<feature type="active site" evidence="6">
    <location>
        <position position="845"/>
    </location>
</feature>
<dbReference type="Proteomes" id="UP000799424">
    <property type="component" value="Unassembled WGS sequence"/>
</dbReference>
<keyword evidence="12" id="KW-1185">Reference proteome</keyword>
<evidence type="ECO:0000256" key="9">
    <source>
        <dbReference type="RuleBase" id="RU361193"/>
    </source>
</evidence>
<comment type="pathway">
    <text evidence="2">Protein modification; protein glycosylation.</text>
</comment>
<dbReference type="Gene3D" id="1.50.10.10">
    <property type="match status" value="3"/>
</dbReference>
<organism evidence="11 12">
    <name type="scientific">Ophiobolus disseminans</name>
    <dbReference type="NCBI Taxonomy" id="1469910"/>
    <lineage>
        <taxon>Eukaryota</taxon>
        <taxon>Fungi</taxon>
        <taxon>Dikarya</taxon>
        <taxon>Ascomycota</taxon>
        <taxon>Pezizomycotina</taxon>
        <taxon>Dothideomycetes</taxon>
        <taxon>Pleosporomycetidae</taxon>
        <taxon>Pleosporales</taxon>
        <taxon>Pleosporineae</taxon>
        <taxon>Phaeosphaeriaceae</taxon>
        <taxon>Ophiobolus</taxon>
    </lineage>
</organism>
<dbReference type="InterPro" id="IPR001382">
    <property type="entry name" value="Glyco_hydro_47"/>
</dbReference>
<dbReference type="InterPro" id="IPR036026">
    <property type="entry name" value="Seven-hairpin_glycosidases"/>
</dbReference>
<dbReference type="AlphaFoldDB" id="A0A6A7A2Z7"/>
<evidence type="ECO:0000256" key="4">
    <source>
        <dbReference type="ARBA" id="ARBA00022801"/>
    </source>
</evidence>
<evidence type="ECO:0000256" key="7">
    <source>
        <dbReference type="PIRSR" id="PIRSR601382-2"/>
    </source>
</evidence>
<evidence type="ECO:0000313" key="12">
    <source>
        <dbReference type="Proteomes" id="UP000799424"/>
    </source>
</evidence>
<dbReference type="PANTHER" id="PTHR11742:SF103">
    <property type="entry name" value="ENDOPLASMIC RETICULUM MANNOSIDASE MNL2-RELATED"/>
    <property type="match status" value="1"/>
</dbReference>
<protein>
    <recommendedName>
        <fullName evidence="9">alpha-1,2-Mannosidase</fullName>
        <ecNumber evidence="9">3.2.1.-</ecNumber>
    </recommendedName>
</protein>
<reference evidence="11" key="1">
    <citation type="journal article" date="2020" name="Stud. Mycol.">
        <title>101 Dothideomycetes genomes: a test case for predicting lifestyles and emergence of pathogens.</title>
        <authorList>
            <person name="Haridas S."/>
            <person name="Albert R."/>
            <person name="Binder M."/>
            <person name="Bloem J."/>
            <person name="Labutti K."/>
            <person name="Salamov A."/>
            <person name="Andreopoulos B."/>
            <person name="Baker S."/>
            <person name="Barry K."/>
            <person name="Bills G."/>
            <person name="Bluhm B."/>
            <person name="Cannon C."/>
            <person name="Castanera R."/>
            <person name="Culley D."/>
            <person name="Daum C."/>
            <person name="Ezra D."/>
            <person name="Gonzalez J."/>
            <person name="Henrissat B."/>
            <person name="Kuo A."/>
            <person name="Liang C."/>
            <person name="Lipzen A."/>
            <person name="Lutzoni F."/>
            <person name="Magnuson J."/>
            <person name="Mondo S."/>
            <person name="Nolan M."/>
            <person name="Ohm R."/>
            <person name="Pangilinan J."/>
            <person name="Park H.-J."/>
            <person name="Ramirez L."/>
            <person name="Alfaro M."/>
            <person name="Sun H."/>
            <person name="Tritt A."/>
            <person name="Yoshinaga Y."/>
            <person name="Zwiers L.-H."/>
            <person name="Turgeon B."/>
            <person name="Goodwin S."/>
            <person name="Spatafora J."/>
            <person name="Crous P."/>
            <person name="Grigoriev I."/>
        </authorList>
    </citation>
    <scope>NUCLEOTIDE SEQUENCE</scope>
    <source>
        <strain evidence="11">CBS 113818</strain>
    </source>
</reference>
<dbReference type="GO" id="GO:0016020">
    <property type="term" value="C:membrane"/>
    <property type="evidence" value="ECO:0007669"/>
    <property type="project" value="InterPro"/>
</dbReference>
<feature type="region of interest" description="Disordered" evidence="10">
    <location>
        <begin position="75"/>
        <end position="124"/>
    </location>
</feature>
<feature type="compositionally biased region" description="Pro residues" evidence="10">
    <location>
        <begin position="81"/>
        <end position="92"/>
    </location>
</feature>
<dbReference type="GO" id="GO:0005509">
    <property type="term" value="F:calcium ion binding"/>
    <property type="evidence" value="ECO:0007669"/>
    <property type="project" value="InterPro"/>
</dbReference>
<comment type="similarity">
    <text evidence="3 9">Belongs to the glycosyl hydrolase 47 family.</text>
</comment>
<proteinExistence type="inferred from homology"/>
<sequence length="940" mass="105530">MFRYRRYRVFLAFAAITLFALYKFGTSNTTWREAASTAAELKNEAEDALGFGSKPRPPIAHETKKLELQIPVASRTQALQTPPPVKQVPTPPAATRAALETPQQKPTIPSPLRPKPPAKPAPLADDAASLNSIEAIYWTKLPEKFPVPSQSLIKLPSGKPKKIPKIQHKFKPEDAAAKMDRLAKLERVKTVFKKSWNGYREYAWLHDELRPESGTFKDPFANWGATLVDALDTLWIMGLKDEFEEAAKAVDKINFLTTTRADIPLFETTIRYLGGLVAAYDISGKKYKNLLDKAVELAEVLISAFDTPNRMPETYYYWRPQFASQRHRASTRVVLAEIGSLSMEFTRLAQLTGEHKYYDAIARITDNLEEYQNNTRLAGMWPTYLDASGCGKPYIDLAPQVPLKAPAGMYETPAAPSPTQKLSPGGKKYVSLQLPDPIVLTPNGANPTYVPSNLEDSFALDTPDKRVVRDWEGKPLERRQLDVDLDAPPDSPANGAADVPIKTSAAAAAMPTPPECVEQGFAATSERGHEEYTLGGMSDSTYEYLPKQFLLLGGQIEKYRTMYEQSMDVVKQYLIFRPMLPNEDDVLFCGKLNVPPRIEDLVPGDLTGENAHLTCFAGGMLGMGAKLFDRPDDLEIAKKLTEGCVWSYNMTQTGIMPESFEAIPCKSTKDCTWNQTLYSETLDPRAEYRLSSYREQIQNYHSMYASASSWYEEQLAAMTAPPKPSVDPAFPVLATQTPVYADTLDKRQLADSMDDAEVEPTSAPPVGARRDEEEDPEDTPTKVQPSFKVPEVALQPTPTLPDFPYLYSPVAPLNHKDFVQNLIKEERLPSGVTKIGARNYILRPEAIESVWYMYRITGDNHWREAGWRMFMAIDQYTSTKYGNSAIDDVTKTSPTLNDDMESFWLAETLKYFYLLFETEDVLSLDDWVLNTEAHPFRRPT</sequence>
<evidence type="ECO:0000256" key="3">
    <source>
        <dbReference type="ARBA" id="ARBA00007658"/>
    </source>
</evidence>
<evidence type="ECO:0000256" key="8">
    <source>
        <dbReference type="PIRSR" id="PIRSR601382-3"/>
    </source>
</evidence>
<dbReference type="GO" id="GO:0005975">
    <property type="term" value="P:carbohydrate metabolic process"/>
    <property type="evidence" value="ECO:0007669"/>
    <property type="project" value="InterPro"/>
</dbReference>
<evidence type="ECO:0000313" key="11">
    <source>
        <dbReference type="EMBL" id="KAF2827503.1"/>
    </source>
</evidence>
<dbReference type="PRINTS" id="PR00747">
    <property type="entry name" value="GLYHDRLASE47"/>
</dbReference>
<dbReference type="UniPathway" id="UPA00378"/>
<keyword evidence="9 11" id="KW-0326">Glycosidase</keyword>
<keyword evidence="7" id="KW-0479">Metal-binding</keyword>
<dbReference type="EC" id="3.2.1.-" evidence="9"/>
<dbReference type="InterPro" id="IPR012341">
    <property type="entry name" value="6hp_glycosidase-like_sf"/>
</dbReference>
<evidence type="ECO:0000256" key="10">
    <source>
        <dbReference type="SAM" id="MobiDB-lite"/>
    </source>
</evidence>
<feature type="active site" description="Proton donor" evidence="6">
    <location>
        <position position="267"/>
    </location>
</feature>
<dbReference type="SUPFAM" id="SSF48225">
    <property type="entry name" value="Seven-hairpin glycosidases"/>
    <property type="match status" value="1"/>
</dbReference>
<accession>A0A6A7A2Z7</accession>
<comment type="cofactor">
    <cofactor evidence="1 7">
        <name>Ca(2+)</name>
        <dbReference type="ChEBI" id="CHEBI:29108"/>
    </cofactor>
</comment>
<dbReference type="OrthoDB" id="8118055at2759"/>
<evidence type="ECO:0000256" key="2">
    <source>
        <dbReference type="ARBA" id="ARBA00004922"/>
    </source>
</evidence>
<evidence type="ECO:0000256" key="6">
    <source>
        <dbReference type="PIRSR" id="PIRSR601382-1"/>
    </source>
</evidence>
<feature type="region of interest" description="Disordered" evidence="10">
    <location>
        <begin position="750"/>
        <end position="784"/>
    </location>
</feature>
<dbReference type="GO" id="GO:0036503">
    <property type="term" value="P:ERAD pathway"/>
    <property type="evidence" value="ECO:0007669"/>
    <property type="project" value="UniProtKB-ARBA"/>
</dbReference>
<feature type="compositionally biased region" description="Pro residues" evidence="10">
    <location>
        <begin position="108"/>
        <end position="120"/>
    </location>
</feature>
<feature type="active site" description="Proton donor" evidence="6">
    <location>
        <position position="658"/>
    </location>
</feature>
<keyword evidence="4 9" id="KW-0378">Hydrolase</keyword>
<dbReference type="PANTHER" id="PTHR11742">
    <property type="entry name" value="MANNOSYL-OLIGOSACCHARIDE ALPHA-1,2-MANNOSIDASE-RELATED"/>
    <property type="match status" value="1"/>
</dbReference>